<sequence length="600" mass="69499">MLRLLEPSDEEEDQSKGMVISEESGNQNFGKSLKFDVPPYDGTTDMEYWIFMFQEFFEVYTIPKEHWINVSALNMEGSAYGWYMWSRRNKLFRDWSSFLAALRLRFRDSVYEDPKQALKELMQINTVEEYQSEFETLANKAIRLAKDWLISFFIGGLKEYIKSEVVLAKPTSYYETVSIVKLHEQRHEKVQQAVQPIFSKHIPVSGSKPLIVLPISTYHSPIKSLPTLNSTRNGTQNSGSADNSTPNPKALPYKRFTPAELKERCAKGLCYYYPEKYNRNHKYKPTFCVLIVEEDLEEFMHNDNEGEIHNLQGMEETEATIEWLATLGDIVTNHKDLTMSFQVGNKTVKLGGDSLLKSEPINAKGIKQMVEEKTLACLYSLHMVPKVAEKGQNSIRESLQLVEERFSEVFEEPKQLPPERWIDHRIELKPEAKPISIRPYSKKLSKKLSKASAYVRELYAITQAVMKWRHDLLGRRFTIKTDHKSLKELMHQVVQTPEQQFYLSKLLGFDFEIVYRTGRTNLLADGLSRQEDIDTVTEMEGSCHVITEVKSNIVAVVQKENKENEELQIIHGLFQKQQCSRLFTVKDGILLYDGRIFIPK</sequence>
<evidence type="ECO:0000256" key="3">
    <source>
        <dbReference type="ARBA" id="ARBA00022722"/>
    </source>
</evidence>
<accession>A0A835CME5</accession>
<gene>
    <name evidence="10" type="ORF">G2W53_001242</name>
</gene>
<keyword evidence="5" id="KW-0378">Hydrolase</keyword>
<feature type="domain" description="Reverse transcriptase RNase H-like" evidence="9">
    <location>
        <begin position="437"/>
        <end position="507"/>
    </location>
</feature>
<dbReference type="GO" id="GO:0016787">
    <property type="term" value="F:hydrolase activity"/>
    <property type="evidence" value="ECO:0007669"/>
    <property type="project" value="UniProtKB-KW"/>
</dbReference>
<feature type="region of interest" description="Disordered" evidence="7">
    <location>
        <begin position="226"/>
        <end position="252"/>
    </location>
</feature>
<evidence type="ECO:0000256" key="6">
    <source>
        <dbReference type="ARBA" id="ARBA00022918"/>
    </source>
</evidence>
<dbReference type="GO" id="GO:0004519">
    <property type="term" value="F:endonuclease activity"/>
    <property type="evidence" value="ECO:0007669"/>
    <property type="project" value="UniProtKB-KW"/>
</dbReference>
<feature type="compositionally biased region" description="Polar residues" evidence="7">
    <location>
        <begin position="226"/>
        <end position="247"/>
    </location>
</feature>
<evidence type="ECO:0000256" key="2">
    <source>
        <dbReference type="ARBA" id="ARBA00022695"/>
    </source>
</evidence>
<dbReference type="SUPFAM" id="SSF56672">
    <property type="entry name" value="DNA/RNA polymerases"/>
    <property type="match status" value="1"/>
</dbReference>
<evidence type="ECO:0000256" key="1">
    <source>
        <dbReference type="ARBA" id="ARBA00022679"/>
    </source>
</evidence>
<evidence type="ECO:0000256" key="4">
    <source>
        <dbReference type="ARBA" id="ARBA00022759"/>
    </source>
</evidence>
<keyword evidence="2" id="KW-0548">Nucleotidyltransferase</keyword>
<evidence type="ECO:0000256" key="7">
    <source>
        <dbReference type="SAM" id="MobiDB-lite"/>
    </source>
</evidence>
<dbReference type="InterPro" id="IPR041373">
    <property type="entry name" value="RT_RNaseH"/>
</dbReference>
<dbReference type="Proteomes" id="UP000634136">
    <property type="component" value="Unassembled WGS sequence"/>
</dbReference>
<comment type="caution">
    <text evidence="10">The sequence shown here is derived from an EMBL/GenBank/DDBJ whole genome shotgun (WGS) entry which is preliminary data.</text>
</comment>
<protein>
    <submittedName>
        <fullName evidence="10">Retrovirus-related Pol polyprotein</fullName>
    </submittedName>
</protein>
<dbReference type="EMBL" id="JAAIUW010000001">
    <property type="protein sequence ID" value="KAF7844337.1"/>
    <property type="molecule type" value="Genomic_DNA"/>
</dbReference>
<keyword evidence="3" id="KW-0540">Nuclease</keyword>
<evidence type="ECO:0000313" key="11">
    <source>
        <dbReference type="Proteomes" id="UP000634136"/>
    </source>
</evidence>
<evidence type="ECO:0000313" key="10">
    <source>
        <dbReference type="EMBL" id="KAF7844337.1"/>
    </source>
</evidence>
<dbReference type="OrthoDB" id="1436717at2759"/>
<dbReference type="GO" id="GO:0003964">
    <property type="term" value="F:RNA-directed DNA polymerase activity"/>
    <property type="evidence" value="ECO:0007669"/>
    <property type="project" value="UniProtKB-KW"/>
</dbReference>
<organism evidence="10 11">
    <name type="scientific">Senna tora</name>
    <dbReference type="NCBI Taxonomy" id="362788"/>
    <lineage>
        <taxon>Eukaryota</taxon>
        <taxon>Viridiplantae</taxon>
        <taxon>Streptophyta</taxon>
        <taxon>Embryophyta</taxon>
        <taxon>Tracheophyta</taxon>
        <taxon>Spermatophyta</taxon>
        <taxon>Magnoliopsida</taxon>
        <taxon>eudicotyledons</taxon>
        <taxon>Gunneridae</taxon>
        <taxon>Pentapetalae</taxon>
        <taxon>rosids</taxon>
        <taxon>fabids</taxon>
        <taxon>Fabales</taxon>
        <taxon>Fabaceae</taxon>
        <taxon>Caesalpinioideae</taxon>
        <taxon>Cassia clade</taxon>
        <taxon>Senna</taxon>
    </lineage>
</organism>
<dbReference type="InterPro" id="IPR050951">
    <property type="entry name" value="Retrovirus_Pol_polyprotein"/>
</dbReference>
<dbReference type="PANTHER" id="PTHR37984:SF5">
    <property type="entry name" value="PROTEIN NYNRIN-LIKE"/>
    <property type="match status" value="1"/>
</dbReference>
<dbReference type="Pfam" id="PF17917">
    <property type="entry name" value="RT_RNaseH"/>
    <property type="match status" value="1"/>
</dbReference>
<dbReference type="InterPro" id="IPR005162">
    <property type="entry name" value="Retrotrans_gag_dom"/>
</dbReference>
<dbReference type="PANTHER" id="PTHR37984">
    <property type="entry name" value="PROTEIN CBG26694"/>
    <property type="match status" value="1"/>
</dbReference>
<dbReference type="CDD" id="cd09274">
    <property type="entry name" value="RNase_HI_RT_Ty3"/>
    <property type="match status" value="1"/>
</dbReference>
<keyword evidence="6" id="KW-0695">RNA-directed DNA polymerase</keyword>
<dbReference type="AlphaFoldDB" id="A0A835CME5"/>
<name>A0A835CME5_9FABA</name>
<reference evidence="10" key="1">
    <citation type="submission" date="2020-09" db="EMBL/GenBank/DDBJ databases">
        <title>Genome-Enabled Discovery of Anthraquinone Biosynthesis in Senna tora.</title>
        <authorList>
            <person name="Kang S.-H."/>
            <person name="Pandey R.P."/>
            <person name="Lee C.-M."/>
            <person name="Sim J.-S."/>
            <person name="Jeong J.-T."/>
            <person name="Choi B.-S."/>
            <person name="Jung M."/>
            <person name="Ginzburg D."/>
            <person name="Zhao K."/>
            <person name="Won S.Y."/>
            <person name="Oh T.-J."/>
            <person name="Yu Y."/>
            <person name="Kim N.-H."/>
            <person name="Lee O.R."/>
            <person name="Lee T.-H."/>
            <person name="Bashyal P."/>
            <person name="Kim T.-S."/>
            <person name="Lee W.-H."/>
            <person name="Kawkins C."/>
            <person name="Kim C.-K."/>
            <person name="Kim J.S."/>
            <person name="Ahn B.O."/>
            <person name="Rhee S.Y."/>
            <person name="Sohng J.K."/>
        </authorList>
    </citation>
    <scope>NUCLEOTIDE SEQUENCE</scope>
    <source>
        <tissue evidence="10">Leaf</tissue>
    </source>
</reference>
<keyword evidence="11" id="KW-1185">Reference proteome</keyword>
<proteinExistence type="predicted"/>
<evidence type="ECO:0000259" key="8">
    <source>
        <dbReference type="Pfam" id="PF03732"/>
    </source>
</evidence>
<evidence type="ECO:0000256" key="5">
    <source>
        <dbReference type="ARBA" id="ARBA00022801"/>
    </source>
</evidence>
<keyword evidence="1" id="KW-0808">Transferase</keyword>
<dbReference type="Pfam" id="PF03732">
    <property type="entry name" value="Retrotrans_gag"/>
    <property type="match status" value="1"/>
</dbReference>
<keyword evidence="4" id="KW-0255">Endonuclease</keyword>
<evidence type="ECO:0000259" key="9">
    <source>
        <dbReference type="Pfam" id="PF17917"/>
    </source>
</evidence>
<dbReference type="InterPro" id="IPR043502">
    <property type="entry name" value="DNA/RNA_pol_sf"/>
</dbReference>
<feature type="domain" description="Retrotransposon gag" evidence="8">
    <location>
        <begin position="73"/>
        <end position="159"/>
    </location>
</feature>